<dbReference type="AlphaFoldDB" id="A0A412AUS4"/>
<evidence type="ECO:0000313" key="3">
    <source>
        <dbReference type="EMBL" id="RGQ35523.1"/>
    </source>
</evidence>
<dbReference type="NCBIfam" id="TIGR00051">
    <property type="entry name" value="YbgC/FadM family acyl-CoA thioesterase"/>
    <property type="match status" value="1"/>
</dbReference>
<dbReference type="PIRSF" id="PIRSF003230">
    <property type="entry name" value="YbgC"/>
    <property type="match status" value="1"/>
</dbReference>
<dbReference type="EMBL" id="QRTC01000065">
    <property type="protein sequence ID" value="RGQ35523.1"/>
    <property type="molecule type" value="Genomic_DNA"/>
</dbReference>
<protein>
    <submittedName>
        <fullName evidence="3">Acyl-CoA thioesterase</fullName>
    </submittedName>
</protein>
<gene>
    <name evidence="3" type="ORF">DWY99_12570</name>
</gene>
<dbReference type="Proteomes" id="UP000284751">
    <property type="component" value="Unassembled WGS sequence"/>
</dbReference>
<evidence type="ECO:0000256" key="2">
    <source>
        <dbReference type="ARBA" id="ARBA00022801"/>
    </source>
</evidence>
<comment type="similarity">
    <text evidence="1">Belongs to the 4-hydroxybenzoyl-CoA thioesterase family.</text>
</comment>
<sequence>MISESKIIVRYQETDQMGIAHHSVYPVWFEVARTDFIKKLGVTYSEIEKMGVMLPLTEVTCKYYKGTRYEDELTVTARVLSVSPSRMTFGYQVFLPGEKRPVSEGTTSHGFVDSGTFRAMNLKKRFPKLYQDLFDSIEPQDAGG</sequence>
<name>A0A412AUS4_9FIRM</name>
<keyword evidence="2" id="KW-0378">Hydrolase</keyword>
<dbReference type="PANTHER" id="PTHR31793">
    <property type="entry name" value="4-HYDROXYBENZOYL-COA THIOESTERASE FAMILY MEMBER"/>
    <property type="match status" value="1"/>
</dbReference>
<dbReference type="Gene3D" id="3.10.129.10">
    <property type="entry name" value="Hotdog Thioesterase"/>
    <property type="match status" value="1"/>
</dbReference>
<dbReference type="Pfam" id="PF13279">
    <property type="entry name" value="4HBT_2"/>
    <property type="match status" value="1"/>
</dbReference>
<accession>A0A412AUS4</accession>
<evidence type="ECO:0000313" key="4">
    <source>
        <dbReference type="Proteomes" id="UP000284751"/>
    </source>
</evidence>
<comment type="caution">
    <text evidence="3">The sequence shown here is derived from an EMBL/GenBank/DDBJ whole genome shotgun (WGS) entry which is preliminary data.</text>
</comment>
<evidence type="ECO:0000256" key="1">
    <source>
        <dbReference type="ARBA" id="ARBA00005953"/>
    </source>
</evidence>
<dbReference type="InterPro" id="IPR029069">
    <property type="entry name" value="HotDog_dom_sf"/>
</dbReference>
<dbReference type="SUPFAM" id="SSF54637">
    <property type="entry name" value="Thioesterase/thiol ester dehydrase-isomerase"/>
    <property type="match status" value="1"/>
</dbReference>
<proteinExistence type="inferred from homology"/>
<dbReference type="PANTHER" id="PTHR31793:SF27">
    <property type="entry name" value="NOVEL THIOESTERASE SUPERFAMILY DOMAIN AND SAPOSIN A-TYPE DOMAIN CONTAINING PROTEIN (0610012H03RIK)"/>
    <property type="match status" value="1"/>
</dbReference>
<dbReference type="CDD" id="cd00586">
    <property type="entry name" value="4HBT"/>
    <property type="match status" value="1"/>
</dbReference>
<organism evidence="3 4">
    <name type="scientific">[Clostridium] leptum</name>
    <dbReference type="NCBI Taxonomy" id="1535"/>
    <lineage>
        <taxon>Bacteria</taxon>
        <taxon>Bacillati</taxon>
        <taxon>Bacillota</taxon>
        <taxon>Clostridia</taxon>
        <taxon>Eubacteriales</taxon>
        <taxon>Oscillospiraceae</taxon>
        <taxon>Oscillospiraceae incertae sedis</taxon>
    </lineage>
</organism>
<dbReference type="InterPro" id="IPR006684">
    <property type="entry name" value="YbgC/YbaW"/>
</dbReference>
<dbReference type="InterPro" id="IPR050563">
    <property type="entry name" value="4-hydroxybenzoyl-CoA_TE"/>
</dbReference>
<dbReference type="GO" id="GO:0047617">
    <property type="term" value="F:fatty acyl-CoA hydrolase activity"/>
    <property type="evidence" value="ECO:0007669"/>
    <property type="project" value="TreeGrafter"/>
</dbReference>
<reference evidence="3 4" key="1">
    <citation type="submission" date="2018-08" db="EMBL/GenBank/DDBJ databases">
        <title>A genome reference for cultivated species of the human gut microbiota.</title>
        <authorList>
            <person name="Zou Y."/>
            <person name="Xue W."/>
            <person name="Luo G."/>
        </authorList>
    </citation>
    <scope>NUCLEOTIDE SEQUENCE [LARGE SCALE GENOMIC DNA]</scope>
    <source>
        <strain evidence="3 4">AF28-26</strain>
    </source>
</reference>